<dbReference type="AlphaFoldDB" id="A0A182PXI0"/>
<protein>
    <recommendedName>
        <fullName evidence="2">C2H2-type domain-containing protein</fullName>
    </recommendedName>
</protein>
<dbReference type="Proteomes" id="UP000075885">
    <property type="component" value="Unassembled WGS sequence"/>
</dbReference>
<dbReference type="EnsemblMetazoa" id="AEPI014068-RA">
    <property type="protein sequence ID" value="AEPI014068-PA"/>
    <property type="gene ID" value="AEPI014068"/>
</dbReference>
<evidence type="ECO:0000256" key="1">
    <source>
        <dbReference type="SAM" id="MobiDB-lite"/>
    </source>
</evidence>
<feature type="domain" description="C2H2-type" evidence="2">
    <location>
        <begin position="69"/>
        <end position="89"/>
    </location>
</feature>
<evidence type="ECO:0000313" key="3">
    <source>
        <dbReference type="EnsemblMetazoa" id="AEPI014068-PA"/>
    </source>
</evidence>
<organism evidence="3 4">
    <name type="scientific">Anopheles epiroticus</name>
    <dbReference type="NCBI Taxonomy" id="199890"/>
    <lineage>
        <taxon>Eukaryota</taxon>
        <taxon>Metazoa</taxon>
        <taxon>Ecdysozoa</taxon>
        <taxon>Arthropoda</taxon>
        <taxon>Hexapoda</taxon>
        <taxon>Insecta</taxon>
        <taxon>Pterygota</taxon>
        <taxon>Neoptera</taxon>
        <taxon>Endopterygota</taxon>
        <taxon>Diptera</taxon>
        <taxon>Nematocera</taxon>
        <taxon>Culicoidea</taxon>
        <taxon>Culicidae</taxon>
        <taxon>Anophelinae</taxon>
        <taxon>Anopheles</taxon>
    </lineage>
</organism>
<evidence type="ECO:0000313" key="4">
    <source>
        <dbReference type="Proteomes" id="UP000075885"/>
    </source>
</evidence>
<proteinExistence type="predicted"/>
<sequence>MSTITEDRTESASSHDVFEKGAICKLENENIEHCVGEDGSEANSVQPNYMKTITTLTLNANVRGPKFYCCDCNYYLHTHLSMNTHMKMHRQPFCPICFQTFSEESDAIAHTANFHGFFFPNAMPVPPVEQQMQIVEENPFDQTEAPPNSPTHEYTVDLGGRSSSELEYGFVNSSNNNNNSIPFLLAEKLREHQTTTNHGLRTRNQLYPSHLPGNSGQLGAGEAVNTANRRSATSHRRSSIVGVLEKVHKPSSKPKSTPKAGSSSRVNSEEPEDNVLKRITSRFGRSISLKVPQF</sequence>
<reference evidence="3" key="2">
    <citation type="submission" date="2020-05" db="UniProtKB">
        <authorList>
            <consortium name="EnsemblMetazoa"/>
        </authorList>
    </citation>
    <scope>IDENTIFICATION</scope>
    <source>
        <strain evidence="3">Epiroticus2</strain>
    </source>
</reference>
<dbReference type="InterPro" id="IPR013087">
    <property type="entry name" value="Znf_C2H2_type"/>
</dbReference>
<dbReference type="PROSITE" id="PS00028">
    <property type="entry name" value="ZINC_FINGER_C2H2_1"/>
    <property type="match status" value="2"/>
</dbReference>
<dbReference type="VEuPathDB" id="VectorBase:AEPI014068"/>
<feature type="compositionally biased region" description="Low complexity" evidence="1">
    <location>
        <begin position="253"/>
        <end position="264"/>
    </location>
</feature>
<keyword evidence="4" id="KW-1185">Reference proteome</keyword>
<accession>A0A182PXI0</accession>
<feature type="region of interest" description="Disordered" evidence="1">
    <location>
        <begin position="194"/>
        <end position="282"/>
    </location>
</feature>
<evidence type="ECO:0000259" key="2">
    <source>
        <dbReference type="PROSITE" id="PS00028"/>
    </source>
</evidence>
<feature type="compositionally biased region" description="Polar residues" evidence="1">
    <location>
        <begin position="194"/>
        <end position="217"/>
    </location>
</feature>
<name>A0A182PXI0_9DIPT</name>
<feature type="domain" description="C2H2-type" evidence="2">
    <location>
        <begin position="94"/>
        <end position="115"/>
    </location>
</feature>
<reference evidence="4" key="1">
    <citation type="submission" date="2013-03" db="EMBL/GenBank/DDBJ databases">
        <title>The Genome Sequence of Anopheles epiroticus epiroticus2.</title>
        <authorList>
            <consortium name="The Broad Institute Genomics Platform"/>
            <person name="Neafsey D.E."/>
            <person name="Howell P."/>
            <person name="Walker B."/>
            <person name="Young S.K."/>
            <person name="Zeng Q."/>
            <person name="Gargeya S."/>
            <person name="Fitzgerald M."/>
            <person name="Haas B."/>
            <person name="Abouelleil A."/>
            <person name="Allen A.W."/>
            <person name="Alvarado L."/>
            <person name="Arachchi H.M."/>
            <person name="Berlin A.M."/>
            <person name="Chapman S.B."/>
            <person name="Gainer-Dewar J."/>
            <person name="Goldberg J."/>
            <person name="Griggs A."/>
            <person name="Gujja S."/>
            <person name="Hansen M."/>
            <person name="Howarth C."/>
            <person name="Imamovic A."/>
            <person name="Ireland A."/>
            <person name="Larimer J."/>
            <person name="McCowan C."/>
            <person name="Murphy C."/>
            <person name="Pearson M."/>
            <person name="Poon T.W."/>
            <person name="Priest M."/>
            <person name="Roberts A."/>
            <person name="Saif S."/>
            <person name="Shea T."/>
            <person name="Sisk P."/>
            <person name="Sykes S."/>
            <person name="Wortman J."/>
            <person name="Nusbaum C."/>
            <person name="Birren B."/>
        </authorList>
    </citation>
    <scope>NUCLEOTIDE SEQUENCE [LARGE SCALE GENOMIC DNA]</scope>
    <source>
        <strain evidence="4">Epiroticus2</strain>
    </source>
</reference>